<reference evidence="1 2" key="1">
    <citation type="submission" date="2020-02" db="EMBL/GenBank/DDBJ databases">
        <title>A chromosome-scale genome assembly of the black bullhead catfish (Ameiurus melas).</title>
        <authorList>
            <person name="Wen M."/>
            <person name="Zham M."/>
            <person name="Cabau C."/>
            <person name="Klopp C."/>
            <person name="Donnadieu C."/>
            <person name="Roques C."/>
            <person name="Bouchez O."/>
            <person name="Lampietro C."/>
            <person name="Jouanno E."/>
            <person name="Herpin A."/>
            <person name="Louis A."/>
            <person name="Berthelot C."/>
            <person name="Parey E."/>
            <person name="Roest-Crollius H."/>
            <person name="Braasch I."/>
            <person name="Postlethwait J."/>
            <person name="Robinson-Rechavi M."/>
            <person name="Echchiki A."/>
            <person name="Begum T."/>
            <person name="Montfort J."/>
            <person name="Schartl M."/>
            <person name="Bobe J."/>
            <person name="Guiguen Y."/>
        </authorList>
    </citation>
    <scope>NUCLEOTIDE SEQUENCE [LARGE SCALE GENOMIC DNA]</scope>
    <source>
        <strain evidence="1">M_S1</strain>
        <tissue evidence="1">Blood</tissue>
    </source>
</reference>
<comment type="caution">
    <text evidence="1">The sequence shown here is derived from an EMBL/GenBank/DDBJ whole genome shotgun (WGS) entry which is preliminary data.</text>
</comment>
<keyword evidence="2" id="KW-1185">Reference proteome</keyword>
<protein>
    <submittedName>
        <fullName evidence="1">Uncharacterized protein</fullName>
    </submittedName>
</protein>
<accession>A0A7J6A8X3</accession>
<name>A0A7J6A8X3_AMEME</name>
<proteinExistence type="predicted"/>
<evidence type="ECO:0000313" key="1">
    <source>
        <dbReference type="EMBL" id="KAF4079312.1"/>
    </source>
</evidence>
<organism evidence="1 2">
    <name type="scientific">Ameiurus melas</name>
    <name type="common">Black bullhead</name>
    <name type="synonym">Silurus melas</name>
    <dbReference type="NCBI Taxonomy" id="219545"/>
    <lineage>
        <taxon>Eukaryota</taxon>
        <taxon>Metazoa</taxon>
        <taxon>Chordata</taxon>
        <taxon>Craniata</taxon>
        <taxon>Vertebrata</taxon>
        <taxon>Euteleostomi</taxon>
        <taxon>Actinopterygii</taxon>
        <taxon>Neopterygii</taxon>
        <taxon>Teleostei</taxon>
        <taxon>Ostariophysi</taxon>
        <taxon>Siluriformes</taxon>
        <taxon>Ictaluridae</taxon>
        <taxon>Ameiurus</taxon>
    </lineage>
</organism>
<dbReference type="EMBL" id="JAAGNN010000016">
    <property type="protein sequence ID" value="KAF4079312.1"/>
    <property type="molecule type" value="Genomic_DNA"/>
</dbReference>
<gene>
    <name evidence="1" type="ORF">AMELA_G00191770</name>
</gene>
<evidence type="ECO:0000313" key="2">
    <source>
        <dbReference type="Proteomes" id="UP000593565"/>
    </source>
</evidence>
<sequence length="78" mass="8963">MTFPEKAALMLLTSLGNSVRKFSSAAKVRRLCRQLLQHVRREQEVLKRLAPRDVCIKTLDPVLGQVKIAQLSQFPYRL</sequence>
<dbReference type="AlphaFoldDB" id="A0A7J6A8X3"/>
<dbReference type="Proteomes" id="UP000593565">
    <property type="component" value="Unassembled WGS sequence"/>
</dbReference>